<dbReference type="EMBL" id="CP014227">
    <property type="protein sequence ID" value="AMD84126.1"/>
    <property type="molecule type" value="Genomic_DNA"/>
</dbReference>
<organism evidence="1 2">
    <name type="scientific">Capnocytophaga haemolytica</name>
    <dbReference type="NCBI Taxonomy" id="45243"/>
    <lineage>
        <taxon>Bacteria</taxon>
        <taxon>Pseudomonadati</taxon>
        <taxon>Bacteroidota</taxon>
        <taxon>Flavobacteriia</taxon>
        <taxon>Flavobacteriales</taxon>
        <taxon>Flavobacteriaceae</taxon>
        <taxon>Capnocytophaga</taxon>
    </lineage>
</organism>
<sequence>MLNPTYAKDKAMVWAFGSRIKEADAASFEACDAGAQPLSIRKDAIEPYMEITEKGYGKDANNVYYMGF</sequence>
<gene>
    <name evidence="1" type="ORF">AXF12_00370</name>
</gene>
<proteinExistence type="predicted"/>
<reference evidence="1 2" key="1">
    <citation type="submission" date="2016-02" db="EMBL/GenBank/DDBJ databases">
        <authorList>
            <person name="Holder M.E."/>
            <person name="Ajami N.J."/>
            <person name="Petrosino J.F."/>
        </authorList>
    </citation>
    <scope>NUCLEOTIDE SEQUENCE [LARGE SCALE GENOMIC DNA]</scope>
    <source>
        <strain evidence="1 2">CCUG 32990</strain>
    </source>
</reference>
<accession>A0ABN4KCQ5</accession>
<protein>
    <submittedName>
        <fullName evidence="1">Uncharacterized protein</fullName>
    </submittedName>
</protein>
<evidence type="ECO:0000313" key="1">
    <source>
        <dbReference type="EMBL" id="AMD84126.1"/>
    </source>
</evidence>
<dbReference type="Proteomes" id="UP000065822">
    <property type="component" value="Chromosome"/>
</dbReference>
<evidence type="ECO:0000313" key="2">
    <source>
        <dbReference type="Proteomes" id="UP000065822"/>
    </source>
</evidence>
<name>A0ABN4KCQ5_9FLAO</name>
<keyword evidence="2" id="KW-1185">Reference proteome</keyword>